<accession>A0A8T1XVU8</accession>
<dbReference type="AlphaFoldDB" id="A0A8T1XVU8"/>
<name>A0A8T1XVU8_ARASU</name>
<gene>
    <name evidence="3" type="ORF">ISN44_As13g000370</name>
</gene>
<protein>
    <submittedName>
        <fullName evidence="3">Retrotransposon gag domain</fullName>
    </submittedName>
</protein>
<comment type="caution">
    <text evidence="3">The sequence shown here is derived from an EMBL/GenBank/DDBJ whole genome shotgun (WGS) entry which is preliminary data.</text>
</comment>
<evidence type="ECO:0000313" key="3">
    <source>
        <dbReference type="EMBL" id="KAG7536063.1"/>
    </source>
</evidence>
<dbReference type="InterPro" id="IPR005162">
    <property type="entry name" value="Retrotrans_gag_dom"/>
</dbReference>
<evidence type="ECO:0000259" key="2">
    <source>
        <dbReference type="Pfam" id="PF03732"/>
    </source>
</evidence>
<feature type="domain" description="Retrotransposon gag" evidence="2">
    <location>
        <begin position="175"/>
        <end position="226"/>
    </location>
</feature>
<reference evidence="3 4" key="1">
    <citation type="submission" date="2020-12" db="EMBL/GenBank/DDBJ databases">
        <title>Concerted genomic and epigenomic changes stabilize Arabidopsis allopolyploids.</title>
        <authorList>
            <person name="Chen Z."/>
        </authorList>
    </citation>
    <scope>NUCLEOTIDE SEQUENCE [LARGE SCALE GENOMIC DNA]</scope>
    <source>
        <strain evidence="3">As9502</strain>
        <tissue evidence="3">Leaf</tissue>
    </source>
</reference>
<dbReference type="Proteomes" id="UP000694251">
    <property type="component" value="Chromosome 13"/>
</dbReference>
<evidence type="ECO:0000256" key="1">
    <source>
        <dbReference type="SAM" id="MobiDB-lite"/>
    </source>
</evidence>
<organism evidence="3 4">
    <name type="scientific">Arabidopsis suecica</name>
    <name type="common">Swedish thale-cress</name>
    <name type="synonym">Cardaminopsis suecica</name>
    <dbReference type="NCBI Taxonomy" id="45249"/>
    <lineage>
        <taxon>Eukaryota</taxon>
        <taxon>Viridiplantae</taxon>
        <taxon>Streptophyta</taxon>
        <taxon>Embryophyta</taxon>
        <taxon>Tracheophyta</taxon>
        <taxon>Spermatophyta</taxon>
        <taxon>Magnoliopsida</taxon>
        <taxon>eudicotyledons</taxon>
        <taxon>Gunneridae</taxon>
        <taxon>Pentapetalae</taxon>
        <taxon>rosids</taxon>
        <taxon>malvids</taxon>
        <taxon>Brassicales</taxon>
        <taxon>Brassicaceae</taxon>
        <taxon>Camelineae</taxon>
        <taxon>Arabidopsis</taxon>
    </lineage>
</organism>
<dbReference type="OrthoDB" id="1108343at2759"/>
<proteinExistence type="predicted"/>
<sequence>MIGAFMACVVFNTPISNARRGSPVSHSSVLIESLWQTTEIKPLRSTKSRRCRRIWLISRINSSAPSLNCQRSSYRLRSVQTLGLQSLPQVALRSVMPLHPQFGMQQDLSPFNPEIQSTQNHIQAIKVHTATNSAREVDMVIEETKRTLFTPRISGFCIRDTREIKLPSIETAYFIKHAVTNAQLWNLSQAVTEPLRVYITIFKKIMVAILGLSDSAALSAFRNGLWHESRFRKELDVNRPATIPNALHQATNWINAEEERMNGKATKFAAGEITEVDVSELKQMQAHNQVAEIEKLSPPSKKVKTSRARAEMNVSGNSALHLGKQCTLPRKHLALPRLALISPRVSYYASKPLTRPRSRIVALSRGDKINHPEAASSVTSPSREKETRGEVFRSIEAKTYQF</sequence>
<dbReference type="Pfam" id="PF03732">
    <property type="entry name" value="Retrotrans_gag"/>
    <property type="match status" value="1"/>
</dbReference>
<keyword evidence="4" id="KW-1185">Reference proteome</keyword>
<feature type="region of interest" description="Disordered" evidence="1">
    <location>
        <begin position="365"/>
        <end position="390"/>
    </location>
</feature>
<evidence type="ECO:0000313" key="4">
    <source>
        <dbReference type="Proteomes" id="UP000694251"/>
    </source>
</evidence>
<dbReference type="EMBL" id="JAEFBJ010000013">
    <property type="protein sequence ID" value="KAG7536063.1"/>
    <property type="molecule type" value="Genomic_DNA"/>
</dbReference>